<evidence type="ECO:0000259" key="1">
    <source>
        <dbReference type="PROSITE" id="PS50943"/>
    </source>
</evidence>
<gene>
    <name evidence="2" type="ORF">FHR32_003224</name>
</gene>
<dbReference type="Gene3D" id="1.10.260.40">
    <property type="entry name" value="lambda repressor-like DNA-binding domains"/>
    <property type="match status" value="1"/>
</dbReference>
<dbReference type="InterPro" id="IPR010982">
    <property type="entry name" value="Lambda_DNA-bd_dom_sf"/>
</dbReference>
<name>A0A7W7RVB9_9ACTN</name>
<dbReference type="Pfam" id="PF19054">
    <property type="entry name" value="DUF5753"/>
    <property type="match status" value="1"/>
</dbReference>
<protein>
    <submittedName>
        <fullName evidence="2">Transcriptional regulator with XRE-family HTH domain</fullName>
    </submittedName>
</protein>
<dbReference type="CDD" id="cd00093">
    <property type="entry name" value="HTH_XRE"/>
    <property type="match status" value="1"/>
</dbReference>
<dbReference type="GO" id="GO:0003677">
    <property type="term" value="F:DNA binding"/>
    <property type="evidence" value="ECO:0007669"/>
    <property type="project" value="InterPro"/>
</dbReference>
<dbReference type="PROSITE" id="PS50943">
    <property type="entry name" value="HTH_CROC1"/>
    <property type="match status" value="1"/>
</dbReference>
<sequence length="286" mass="32545">MPERGSPALRRRRLGMELRRLREGLNMTGDEVSDRLGWSTAKISRIENAKTLAGQVDVEALAELYGVDGAFREVLVALRNDAAQKGWWEKYRNSIPGEYITLIGMEAEATVVRNWEPQVVPGLLQTEGYVRSVVQANQHASQVPPSWLQDLVKIRMTRQHTLLHGSGPLTHVSVFHESVLRNQYGDARVMREQLVYLIEASELEHVEMRILPQDVPPPVSTGAFVHLKFPDFPDVVYTESLFGGRFVEDAEMVYGYELAFGHLMERALDEVASQELIREMITYWNK</sequence>
<proteinExistence type="predicted"/>
<dbReference type="InterPro" id="IPR001387">
    <property type="entry name" value="Cro/C1-type_HTH"/>
</dbReference>
<dbReference type="AlphaFoldDB" id="A0A7W7RVB9"/>
<dbReference type="InterPro" id="IPR043917">
    <property type="entry name" value="DUF5753"/>
</dbReference>
<evidence type="ECO:0000313" key="2">
    <source>
        <dbReference type="EMBL" id="MBB4938919.1"/>
    </source>
</evidence>
<dbReference type="Proteomes" id="UP000534286">
    <property type="component" value="Unassembled WGS sequence"/>
</dbReference>
<dbReference type="Pfam" id="PF13560">
    <property type="entry name" value="HTH_31"/>
    <property type="match status" value="1"/>
</dbReference>
<comment type="caution">
    <text evidence="2">The sequence shown here is derived from an EMBL/GenBank/DDBJ whole genome shotgun (WGS) entry which is preliminary data.</text>
</comment>
<dbReference type="SMART" id="SM00530">
    <property type="entry name" value="HTH_XRE"/>
    <property type="match status" value="1"/>
</dbReference>
<dbReference type="EMBL" id="JACHJU010000001">
    <property type="protein sequence ID" value="MBB4938919.1"/>
    <property type="molecule type" value="Genomic_DNA"/>
</dbReference>
<dbReference type="SUPFAM" id="SSF47413">
    <property type="entry name" value="lambda repressor-like DNA-binding domains"/>
    <property type="match status" value="1"/>
</dbReference>
<dbReference type="RefSeq" id="WP_184755023.1">
    <property type="nucleotide sequence ID" value="NZ_BAABEK010000055.1"/>
</dbReference>
<evidence type="ECO:0000313" key="3">
    <source>
        <dbReference type="Proteomes" id="UP000534286"/>
    </source>
</evidence>
<accession>A0A7W7RVB9</accession>
<feature type="domain" description="HTH cro/C1-type" evidence="1">
    <location>
        <begin position="18"/>
        <end position="72"/>
    </location>
</feature>
<reference evidence="2 3" key="1">
    <citation type="submission" date="2020-08" db="EMBL/GenBank/DDBJ databases">
        <title>Sequencing the genomes of 1000 actinobacteria strains.</title>
        <authorList>
            <person name="Klenk H.-P."/>
        </authorList>
    </citation>
    <scope>NUCLEOTIDE SEQUENCE [LARGE SCALE GENOMIC DNA]</scope>
    <source>
        <strain evidence="2 3">DSM 43023</strain>
    </source>
</reference>
<keyword evidence="3" id="KW-1185">Reference proteome</keyword>
<organism evidence="2 3">
    <name type="scientific">Streptosporangium album</name>
    <dbReference type="NCBI Taxonomy" id="47479"/>
    <lineage>
        <taxon>Bacteria</taxon>
        <taxon>Bacillati</taxon>
        <taxon>Actinomycetota</taxon>
        <taxon>Actinomycetes</taxon>
        <taxon>Streptosporangiales</taxon>
        <taxon>Streptosporangiaceae</taxon>
        <taxon>Streptosporangium</taxon>
    </lineage>
</organism>